<sequence length="118" mass="13833">MKENIIQIKSYAFAVRIVKVYKYLCEEKKEYVLSKQLLRSGTSIAANIEEAIGGQTEKDFFAKLTIAYKEARETHYWIRLLTYTDYISKKENESLLFDINELLKIIGSIQKTLRTKNQ</sequence>
<dbReference type="Pfam" id="PF05635">
    <property type="entry name" value="23S_rRNA_IVP"/>
    <property type="match status" value="1"/>
</dbReference>
<accession>A0A562PP63</accession>
<organism evidence="2 4">
    <name type="scientific">Flavobacterium glaciei</name>
    <dbReference type="NCBI Taxonomy" id="386300"/>
    <lineage>
        <taxon>Bacteria</taxon>
        <taxon>Pseudomonadati</taxon>
        <taxon>Bacteroidota</taxon>
        <taxon>Flavobacteriia</taxon>
        <taxon>Flavobacteriales</taxon>
        <taxon>Flavobacteriaceae</taxon>
        <taxon>Flavobacterium</taxon>
    </lineage>
</organism>
<dbReference type="EMBL" id="QQBA01000010">
    <property type="protein sequence ID" value="RDI52476.1"/>
    <property type="molecule type" value="Genomic_DNA"/>
</dbReference>
<dbReference type="SUPFAM" id="SSF158446">
    <property type="entry name" value="IVS-encoded protein-like"/>
    <property type="match status" value="1"/>
</dbReference>
<keyword evidence="3" id="KW-1185">Reference proteome</keyword>
<comment type="caution">
    <text evidence="2">The sequence shown here is derived from an EMBL/GenBank/DDBJ whole genome shotgun (WGS) entry which is preliminary data.</text>
</comment>
<protein>
    <submittedName>
        <fullName evidence="2">Four helix bundle protein</fullName>
    </submittedName>
</protein>
<dbReference type="EMBL" id="VLKX01000010">
    <property type="protein sequence ID" value="TWI46224.1"/>
    <property type="molecule type" value="Genomic_DNA"/>
</dbReference>
<dbReference type="PANTHER" id="PTHR38471:SF2">
    <property type="entry name" value="FOUR HELIX BUNDLE PROTEIN"/>
    <property type="match status" value="1"/>
</dbReference>
<dbReference type="AlphaFoldDB" id="A0A562PP63"/>
<dbReference type="OrthoDB" id="285993at2"/>
<reference evidence="2" key="3">
    <citation type="submission" date="2019-07" db="EMBL/GenBank/DDBJ databases">
        <authorList>
            <person name="Whitman W."/>
            <person name="Huntemann M."/>
            <person name="Clum A."/>
            <person name="Pillay M."/>
            <person name="Palaniappan K."/>
            <person name="Varghese N."/>
            <person name="Mikhailova N."/>
            <person name="Stamatis D."/>
            <person name="Reddy T."/>
            <person name="Daum C."/>
            <person name="Shapiro N."/>
            <person name="Ivanova N."/>
            <person name="Kyrpides N."/>
            <person name="Woyke T."/>
        </authorList>
    </citation>
    <scope>NUCLEOTIDE SEQUENCE</scope>
    <source>
        <strain evidence="2">CGMCC 1.5380</strain>
    </source>
</reference>
<dbReference type="Proteomes" id="UP000321392">
    <property type="component" value="Unassembled WGS sequence"/>
</dbReference>
<evidence type="ECO:0000313" key="4">
    <source>
        <dbReference type="Proteomes" id="UP000321392"/>
    </source>
</evidence>
<dbReference type="Proteomes" id="UP000254518">
    <property type="component" value="Unassembled WGS sequence"/>
</dbReference>
<evidence type="ECO:0000313" key="2">
    <source>
        <dbReference type="EMBL" id="TWI46224.1"/>
    </source>
</evidence>
<evidence type="ECO:0000313" key="1">
    <source>
        <dbReference type="EMBL" id="RDI52476.1"/>
    </source>
</evidence>
<reference evidence="2 4" key="1">
    <citation type="journal article" date="2015" name="Stand. Genomic Sci.">
        <title>Genomic Encyclopedia of Bacterial and Archaeal Type Strains, Phase III: the genomes of soil and plant-associated and newly described type strains.</title>
        <authorList>
            <person name="Whitman W.B."/>
            <person name="Woyke T."/>
            <person name="Klenk H.P."/>
            <person name="Zhou Y."/>
            <person name="Lilburn T.G."/>
            <person name="Beck B.J."/>
            <person name="De Vos P."/>
            <person name="Vandamme P."/>
            <person name="Eisen J.A."/>
            <person name="Garrity G."/>
            <person name="Hugenholtz P."/>
            <person name="Kyrpides N.C."/>
        </authorList>
    </citation>
    <scope>NUCLEOTIDE SEQUENCE [LARGE SCALE GENOMIC DNA]</scope>
    <source>
        <strain evidence="2 4">CGMCC 1.5380</strain>
    </source>
</reference>
<dbReference type="PANTHER" id="PTHR38471">
    <property type="entry name" value="FOUR HELIX BUNDLE PROTEIN"/>
    <property type="match status" value="1"/>
</dbReference>
<dbReference type="InterPro" id="IPR012657">
    <property type="entry name" value="23S_rRNA-intervening_sequence"/>
</dbReference>
<dbReference type="RefSeq" id="WP_114754684.1">
    <property type="nucleotide sequence ID" value="NZ_QQBA01000010.1"/>
</dbReference>
<dbReference type="InterPro" id="IPR036583">
    <property type="entry name" value="23S_rRNA_IVS_sf"/>
</dbReference>
<name>A0A562PP63_9FLAO</name>
<evidence type="ECO:0000313" key="3">
    <source>
        <dbReference type="Proteomes" id="UP000254518"/>
    </source>
</evidence>
<dbReference type="PIRSF" id="PIRSF035652">
    <property type="entry name" value="CHP02436"/>
    <property type="match status" value="1"/>
</dbReference>
<dbReference type="NCBIfam" id="TIGR02436">
    <property type="entry name" value="four helix bundle protein"/>
    <property type="match status" value="1"/>
</dbReference>
<proteinExistence type="predicted"/>
<reference evidence="1 3" key="2">
    <citation type="submission" date="2018-07" db="EMBL/GenBank/DDBJ databases">
        <title>Genomic Encyclopedia of Type Strains, Phase IV (KMG-IV): sequencing the most valuable type-strain genomes for metagenomic binning, comparative biology and taxonomic classification.</title>
        <authorList>
            <person name="Goeker M."/>
        </authorList>
    </citation>
    <scope>NUCLEOTIDE SEQUENCE [LARGE SCALE GENOMIC DNA]</scope>
    <source>
        <strain evidence="1 3">DSM 19728</strain>
    </source>
</reference>
<gene>
    <name evidence="1" type="ORF">DFR66_11055</name>
    <name evidence="2" type="ORF">IQ02_02056</name>
</gene>
<dbReference type="Gene3D" id="1.20.1440.60">
    <property type="entry name" value="23S rRNA-intervening sequence"/>
    <property type="match status" value="1"/>
</dbReference>